<evidence type="ECO:0000313" key="1">
    <source>
        <dbReference type="EMBL" id="ETA81335.1"/>
    </source>
</evidence>
<dbReference type="EMBL" id="AXUN02000131">
    <property type="protein sequence ID" value="ETA81335.1"/>
    <property type="molecule type" value="Genomic_DNA"/>
</dbReference>
<comment type="caution">
    <text evidence="1">The sequence shown here is derived from an EMBL/GenBank/DDBJ whole genome shotgun (WGS) entry which is preliminary data.</text>
</comment>
<dbReference type="AlphaFoldDB" id="V7I516"/>
<name>V7I516_9CLOT</name>
<gene>
    <name evidence="1" type="ORF">T472_0207000</name>
</gene>
<sequence>MIEVNTLLQYATTATMLKRFDEAVFKNFVNRIIVYSRTEIGFELKCGITLKERLEK</sequence>
<keyword evidence="2" id="KW-1185">Reference proteome</keyword>
<reference evidence="1 2" key="1">
    <citation type="journal article" date="2014" name="Genome Announc.">
        <title>Genome Sequence of Youngiibacter fragilis, the Type Strain of the Genus Youngiibacter.</title>
        <authorList>
            <person name="Wawrik C.B."/>
            <person name="Callaghan A.V."/>
            <person name="Stamps B.W."/>
            <person name="Wawrik B."/>
        </authorList>
    </citation>
    <scope>NUCLEOTIDE SEQUENCE [LARGE SCALE GENOMIC DNA]</scope>
    <source>
        <strain evidence="1 2">232.1</strain>
    </source>
</reference>
<accession>V7I516</accession>
<dbReference type="Proteomes" id="UP000017747">
    <property type="component" value="Unassembled WGS sequence"/>
</dbReference>
<evidence type="ECO:0000313" key="2">
    <source>
        <dbReference type="Proteomes" id="UP000017747"/>
    </source>
</evidence>
<organism evidence="1 2">
    <name type="scientific">Youngiibacter fragilis 232.1</name>
    <dbReference type="NCBI Taxonomy" id="994573"/>
    <lineage>
        <taxon>Bacteria</taxon>
        <taxon>Bacillati</taxon>
        <taxon>Bacillota</taxon>
        <taxon>Clostridia</taxon>
        <taxon>Eubacteriales</taxon>
        <taxon>Clostridiaceae</taxon>
        <taxon>Youngiibacter</taxon>
    </lineage>
</organism>
<dbReference type="eggNOG" id="COG1961">
    <property type="taxonomic scope" value="Bacteria"/>
</dbReference>
<dbReference type="STRING" id="994573.T472_0207000"/>
<proteinExistence type="predicted"/>
<protein>
    <submittedName>
        <fullName evidence="1">Uncharacterized protein</fullName>
    </submittedName>
</protein>